<organism evidence="1 2">
    <name type="scientific">Parablautia muri</name>
    <dbReference type="NCBI Taxonomy" id="2320879"/>
    <lineage>
        <taxon>Bacteria</taxon>
        <taxon>Bacillati</taxon>
        <taxon>Bacillota</taxon>
        <taxon>Clostridia</taxon>
        <taxon>Lachnospirales</taxon>
        <taxon>Lachnospiraceae</taxon>
        <taxon>Parablautia</taxon>
    </lineage>
</organism>
<dbReference type="Proteomes" id="UP001154420">
    <property type="component" value="Unassembled WGS sequence"/>
</dbReference>
<dbReference type="AlphaFoldDB" id="A0A9X5BKC0"/>
<dbReference type="EMBL" id="QZDT01000043">
    <property type="protein sequence ID" value="NBJ94582.1"/>
    <property type="molecule type" value="Genomic_DNA"/>
</dbReference>
<comment type="caution">
    <text evidence="1">The sequence shown here is derived from an EMBL/GenBank/DDBJ whole genome shotgun (WGS) entry which is preliminary data.</text>
</comment>
<keyword evidence="2" id="KW-1185">Reference proteome</keyword>
<sequence>MCYCSKSADKGQGLAEKKRKENQRGLGILPYENFVKRTAGRNDEFRPCVRTWDVLAILFNNS</sequence>
<accession>A0A9X5BKC0</accession>
<evidence type="ECO:0000313" key="1">
    <source>
        <dbReference type="EMBL" id="NBJ94582.1"/>
    </source>
</evidence>
<evidence type="ECO:0000313" key="2">
    <source>
        <dbReference type="Proteomes" id="UP001154420"/>
    </source>
</evidence>
<proteinExistence type="predicted"/>
<gene>
    <name evidence="1" type="ORF">D5281_18870</name>
</gene>
<reference evidence="1" key="1">
    <citation type="submission" date="2018-09" db="EMBL/GenBank/DDBJ databases">
        <title>Murine metabolic-syndrome-specific gut microbial biobank.</title>
        <authorList>
            <person name="Liu C."/>
        </authorList>
    </citation>
    <scope>NUCLEOTIDE SEQUENCE</scope>
    <source>
        <strain evidence="1">D42-62</strain>
    </source>
</reference>
<name>A0A9X5BKC0_9FIRM</name>
<protein>
    <submittedName>
        <fullName evidence="1">Uncharacterized protein</fullName>
    </submittedName>
</protein>